<dbReference type="STRING" id="1359163.NLO413_0487"/>
<dbReference type="InterPro" id="IPR011055">
    <property type="entry name" value="Dup_hybrid_motif"/>
</dbReference>
<protein>
    <submittedName>
        <fullName evidence="2">Peptidase M23 family protein</fullName>
    </submittedName>
</protein>
<reference evidence="2 3" key="1">
    <citation type="submission" date="2015-02" db="EMBL/GenBank/DDBJ databases">
        <title>Genome Sequencing of Rickettsiales.</title>
        <authorList>
            <person name="Daugherty S.C."/>
            <person name="Su Q."/>
            <person name="Abolude K."/>
            <person name="Beier-Sexton M."/>
            <person name="Carlyon J.A."/>
            <person name="Carter R."/>
            <person name="Day N.P."/>
            <person name="Dumler S.J."/>
            <person name="Dyachenko V."/>
            <person name="Godinez A."/>
            <person name="Kurtti T.J."/>
            <person name="Lichay M."/>
            <person name="Mullins K.E."/>
            <person name="Ott S."/>
            <person name="Pappas-Brown V."/>
            <person name="Paris D.H."/>
            <person name="Patel P."/>
            <person name="Richards A.L."/>
            <person name="Sadzewicz L."/>
            <person name="Sears K."/>
            <person name="Seidman D."/>
            <person name="Sengamalay N."/>
            <person name="Stenos J."/>
            <person name="Tallon L.J."/>
            <person name="Vincent G."/>
            <person name="Fraser C.M."/>
            <person name="Munderloh U."/>
            <person name="Dunning-Hotopp J.C."/>
        </authorList>
    </citation>
    <scope>NUCLEOTIDE SEQUENCE [LARGE SCALE GENOMIC DNA]</scope>
    <source>
        <strain evidence="2 3">RAC413</strain>
    </source>
</reference>
<evidence type="ECO:0000259" key="1">
    <source>
        <dbReference type="Pfam" id="PF01551"/>
    </source>
</evidence>
<dbReference type="SUPFAM" id="SSF51261">
    <property type="entry name" value="Duplicated hybrid motif"/>
    <property type="match status" value="1"/>
</dbReference>
<dbReference type="PANTHER" id="PTHR21666:SF270">
    <property type="entry name" value="MUREIN HYDROLASE ACTIVATOR ENVC"/>
    <property type="match status" value="1"/>
</dbReference>
<dbReference type="Gene3D" id="2.70.70.10">
    <property type="entry name" value="Glucose Permease (Domain IIA)"/>
    <property type="match status" value="1"/>
</dbReference>
<comment type="caution">
    <text evidence="2">The sequence shown here is derived from an EMBL/GenBank/DDBJ whole genome shotgun (WGS) entry which is preliminary data.</text>
</comment>
<sequence>MMLLSGCTQKPAPVSLRGEEFHGRREIDDKNEYHLIKDYNAKVKNVYSQKLNNKIIVNNLSTSQKNTQTKCKFIMPLQGTITSSFTNQHNNNNLCNEGISIQTDNITNIKASANGKVLHIGKGLRWYGNLIIIEHDKYTITLYSYLHNIYVKVGEKVQQGQVIASITKNNSKASNNPTLCFSMRKNGNAVNPLIYINCK</sequence>
<dbReference type="Pfam" id="PF01551">
    <property type="entry name" value="Peptidase_M23"/>
    <property type="match status" value="1"/>
</dbReference>
<dbReference type="PANTHER" id="PTHR21666">
    <property type="entry name" value="PEPTIDASE-RELATED"/>
    <property type="match status" value="1"/>
</dbReference>
<dbReference type="CDD" id="cd12797">
    <property type="entry name" value="M23_peptidase"/>
    <property type="match status" value="1"/>
</dbReference>
<feature type="domain" description="M23ase beta-sheet core" evidence="1">
    <location>
        <begin position="96"/>
        <end position="192"/>
    </location>
</feature>
<dbReference type="AlphaFoldDB" id="A0A0F3NMY1"/>
<evidence type="ECO:0000313" key="3">
    <source>
        <dbReference type="Proteomes" id="UP000033562"/>
    </source>
</evidence>
<keyword evidence="3" id="KW-1185">Reference proteome</keyword>
<evidence type="ECO:0000313" key="2">
    <source>
        <dbReference type="EMBL" id="KJV69111.1"/>
    </source>
</evidence>
<dbReference type="PATRIC" id="fig|1359163.3.peg.477"/>
<accession>A0A0F3NMY1</accession>
<proteinExistence type="predicted"/>
<name>A0A0F3NMY1_9RICK</name>
<organism evidence="2 3">
    <name type="scientific">Candidatus Neoehrlichia procyonis str. RAC413</name>
    <dbReference type="NCBI Taxonomy" id="1359163"/>
    <lineage>
        <taxon>Bacteria</taxon>
        <taxon>Pseudomonadati</taxon>
        <taxon>Pseudomonadota</taxon>
        <taxon>Alphaproteobacteria</taxon>
        <taxon>Rickettsiales</taxon>
        <taxon>Anaplasmataceae</taxon>
        <taxon>Candidatus Neoehrlichia</taxon>
    </lineage>
</organism>
<dbReference type="EMBL" id="LANX01000001">
    <property type="protein sequence ID" value="KJV69111.1"/>
    <property type="molecule type" value="Genomic_DNA"/>
</dbReference>
<dbReference type="GO" id="GO:0004222">
    <property type="term" value="F:metalloendopeptidase activity"/>
    <property type="evidence" value="ECO:0007669"/>
    <property type="project" value="TreeGrafter"/>
</dbReference>
<dbReference type="InterPro" id="IPR016047">
    <property type="entry name" value="M23ase_b-sheet_dom"/>
</dbReference>
<dbReference type="InterPro" id="IPR050570">
    <property type="entry name" value="Cell_wall_metabolism_enzyme"/>
</dbReference>
<gene>
    <name evidence="2" type="ORF">NLO413_0487</name>
</gene>
<dbReference type="Proteomes" id="UP000033562">
    <property type="component" value="Unassembled WGS sequence"/>
</dbReference>